<evidence type="ECO:0000259" key="2">
    <source>
        <dbReference type="Pfam" id="PF00437"/>
    </source>
</evidence>
<feature type="domain" description="Bacterial type II secretion system protein E" evidence="2">
    <location>
        <begin position="164"/>
        <end position="390"/>
    </location>
</feature>
<keyword evidence="3" id="KW-0808">Transferase</keyword>
<protein>
    <submittedName>
        <fullName evidence="3">Protein kinase</fullName>
    </submittedName>
</protein>
<comment type="caution">
    <text evidence="3">The sequence shown here is derived from an EMBL/GenBank/DDBJ whole genome shotgun (WGS) entry which is preliminary data.</text>
</comment>
<sequence length="533" mass="60730">MVGEKPLSNSLKNEKYIEDEIKGPITALPPTGLIEEIDRYPILEPFVYTVIGRDLETGKYYYLIDELKLNEEEIGIYNRLVKTLQLELKVPRGNVDPRMYFEEGARSIVEKYRISMGRMENVAWSKILYYVERDIVGFGPLDPLMRDPAIEDISIDGAKKPVYVFHSKYESMPTNLVFEKEEDLDDYVVRLVHISGKHVSTAFPVVDATLPGRHRLMATFRQEVTPFGSTVTIRKFRTDPVTIIDMLNYGTLNEAIAAYLWLMMESRLSAIVVGATAAGKTTLLNALVSMVRPGSKVVTIEEVQEMNLAIDNWVPMVSRPSYGLSSEKVGEVSLFDLVKASLRMRPDVLVVGEVRGEEAYVLFQAISTGHGGLCTVHAEDVRSAIKRLTSKPMDVAPSYIPFLDLAVVSRRVILPGGDKLRSGRRVIAVEEIIDVDKQIPIFEWISNQDKFTEHLHDSLKIRKLAELRGVRPEDIIYEIRRREMVLNWLKKSNVRHYTELQKIFTDYYYNPDATVKRASEELRQSLPNPETQN</sequence>
<accession>A0A2R6CDI5</accession>
<dbReference type="Gene3D" id="3.30.450.380">
    <property type="match status" value="1"/>
</dbReference>
<dbReference type="PANTHER" id="PTHR30486">
    <property type="entry name" value="TWITCHING MOTILITY PROTEIN PILT"/>
    <property type="match status" value="1"/>
</dbReference>
<dbReference type="Pfam" id="PF00437">
    <property type="entry name" value="T2SSE"/>
    <property type="match status" value="1"/>
</dbReference>
<dbReference type="InterPro" id="IPR001482">
    <property type="entry name" value="T2SS/T4SS_dom"/>
</dbReference>
<dbReference type="CDD" id="cd01130">
    <property type="entry name" value="VirB11-like_ATPase"/>
    <property type="match status" value="1"/>
</dbReference>
<dbReference type="GO" id="GO:0016301">
    <property type="term" value="F:kinase activity"/>
    <property type="evidence" value="ECO:0007669"/>
    <property type="project" value="UniProtKB-KW"/>
</dbReference>
<dbReference type="InterPro" id="IPR050921">
    <property type="entry name" value="T4SS_GSP_E_ATPase"/>
</dbReference>
<dbReference type="PANTHER" id="PTHR30486:SF6">
    <property type="entry name" value="TYPE IV PILUS RETRACTATION ATPASE PILT"/>
    <property type="match status" value="1"/>
</dbReference>
<evidence type="ECO:0000256" key="1">
    <source>
        <dbReference type="ARBA" id="ARBA00006611"/>
    </source>
</evidence>
<dbReference type="AlphaFoldDB" id="A0A2R6CDI5"/>
<evidence type="ECO:0000313" key="4">
    <source>
        <dbReference type="Proteomes" id="UP000242015"/>
    </source>
</evidence>
<dbReference type="Proteomes" id="UP000242015">
    <property type="component" value="Unassembled WGS sequence"/>
</dbReference>
<organism evidence="3 4">
    <name type="scientific">Candidatus Marsarchaeota G2 archaeon BE_D</name>
    <dbReference type="NCBI Taxonomy" id="1978158"/>
    <lineage>
        <taxon>Archaea</taxon>
        <taxon>Candidatus Marsarchaeota</taxon>
        <taxon>Candidatus Marsarchaeota group 2</taxon>
    </lineage>
</organism>
<dbReference type="Gene3D" id="3.40.50.300">
    <property type="entry name" value="P-loop containing nucleotide triphosphate hydrolases"/>
    <property type="match status" value="1"/>
</dbReference>
<dbReference type="InterPro" id="IPR027417">
    <property type="entry name" value="P-loop_NTPase"/>
</dbReference>
<dbReference type="GO" id="GO:0016887">
    <property type="term" value="F:ATP hydrolysis activity"/>
    <property type="evidence" value="ECO:0007669"/>
    <property type="project" value="InterPro"/>
</dbReference>
<dbReference type="SUPFAM" id="SSF52540">
    <property type="entry name" value="P-loop containing nucleoside triphosphate hydrolases"/>
    <property type="match status" value="1"/>
</dbReference>
<reference evidence="3 4" key="1">
    <citation type="submission" date="2017-04" db="EMBL/GenBank/DDBJ databases">
        <title>Novel microbial lineages endemic to geothermal iron-oxide mats fill important gaps in the evolutionary history of Archaea.</title>
        <authorList>
            <person name="Jay Z.J."/>
            <person name="Beam J.P."/>
            <person name="Dlakic M."/>
            <person name="Rusch D.B."/>
            <person name="Kozubal M.A."/>
            <person name="Inskeep W.P."/>
        </authorList>
    </citation>
    <scope>NUCLEOTIDE SEQUENCE [LARGE SCALE GENOMIC DNA]</scope>
    <source>
        <strain evidence="3">BE_D</strain>
    </source>
</reference>
<proteinExistence type="inferred from homology"/>
<evidence type="ECO:0000313" key="3">
    <source>
        <dbReference type="EMBL" id="PSO08891.1"/>
    </source>
</evidence>
<name>A0A2R6CDI5_9ARCH</name>
<comment type="similarity">
    <text evidence="1">Belongs to the GSP E family.</text>
</comment>
<keyword evidence="3" id="KW-0418">Kinase</keyword>
<dbReference type="EMBL" id="NEXF01000041">
    <property type="protein sequence ID" value="PSO08891.1"/>
    <property type="molecule type" value="Genomic_DNA"/>
</dbReference>
<gene>
    <name evidence="3" type="ORF">B9Q04_03275</name>
</gene>